<name>A0A8W8HZS2_MAGGI</name>
<comment type="subcellular location">
    <subcellularLocation>
        <location evidence="1">Cell membrane</location>
        <topology evidence="1">Single-pass type I membrane protein</topology>
    </subcellularLocation>
</comment>
<evidence type="ECO:0000256" key="11">
    <source>
        <dbReference type="SAM" id="Phobius"/>
    </source>
</evidence>
<keyword evidence="9 11" id="KW-0472">Membrane</keyword>
<keyword evidence="6 12" id="KW-0732">Signal</keyword>
<evidence type="ECO:0000256" key="5">
    <source>
        <dbReference type="ARBA" id="ARBA00022692"/>
    </source>
</evidence>
<evidence type="ECO:0000256" key="3">
    <source>
        <dbReference type="ARBA" id="ARBA00022448"/>
    </source>
</evidence>
<keyword evidence="8 11" id="KW-1133">Transmembrane helix</keyword>
<evidence type="ECO:0000256" key="1">
    <source>
        <dbReference type="ARBA" id="ARBA00004251"/>
    </source>
</evidence>
<feature type="chain" id="PRO_5042430726" description="Protein amnionless" evidence="12">
    <location>
        <begin position="17"/>
        <end position="532"/>
    </location>
</feature>
<dbReference type="AlphaFoldDB" id="A0A8W8HZS2"/>
<evidence type="ECO:0000256" key="2">
    <source>
        <dbReference type="ARBA" id="ARBA00021200"/>
    </source>
</evidence>
<feature type="compositionally biased region" description="Polar residues" evidence="10">
    <location>
        <begin position="511"/>
        <end position="520"/>
    </location>
</feature>
<evidence type="ECO:0000256" key="4">
    <source>
        <dbReference type="ARBA" id="ARBA00022475"/>
    </source>
</evidence>
<keyword evidence="3" id="KW-0813">Transport</keyword>
<dbReference type="PANTHER" id="PTHR14995">
    <property type="entry name" value="AMNIONLESS"/>
    <property type="match status" value="1"/>
</dbReference>
<dbReference type="Proteomes" id="UP000005408">
    <property type="component" value="Unassembled WGS sequence"/>
</dbReference>
<proteinExistence type="predicted"/>
<evidence type="ECO:0000256" key="8">
    <source>
        <dbReference type="ARBA" id="ARBA00022989"/>
    </source>
</evidence>
<feature type="transmembrane region" description="Helical" evidence="11">
    <location>
        <begin position="370"/>
        <end position="392"/>
    </location>
</feature>
<evidence type="ECO:0000256" key="12">
    <source>
        <dbReference type="SAM" id="SignalP"/>
    </source>
</evidence>
<dbReference type="Pfam" id="PF14828">
    <property type="entry name" value="Amnionless"/>
    <property type="match status" value="1"/>
</dbReference>
<feature type="region of interest" description="Disordered" evidence="10">
    <location>
        <begin position="470"/>
        <end position="532"/>
    </location>
</feature>
<dbReference type="EnsemblMetazoa" id="G11702.3">
    <property type="protein sequence ID" value="G11702.3:cds"/>
    <property type="gene ID" value="G11702"/>
</dbReference>
<protein>
    <recommendedName>
        <fullName evidence="2">Protein amnionless</fullName>
    </recommendedName>
</protein>
<evidence type="ECO:0000256" key="6">
    <source>
        <dbReference type="ARBA" id="ARBA00022729"/>
    </source>
</evidence>
<keyword evidence="5 11" id="KW-0812">Transmembrane</keyword>
<keyword evidence="14" id="KW-1185">Reference proteome</keyword>
<evidence type="ECO:0000256" key="7">
    <source>
        <dbReference type="ARBA" id="ARBA00022927"/>
    </source>
</evidence>
<dbReference type="GO" id="GO:0030139">
    <property type="term" value="C:endocytic vesicle"/>
    <property type="evidence" value="ECO:0007669"/>
    <property type="project" value="TreeGrafter"/>
</dbReference>
<dbReference type="SMR" id="A0A8W8HZS2"/>
<evidence type="ECO:0000256" key="9">
    <source>
        <dbReference type="ARBA" id="ARBA00023136"/>
    </source>
</evidence>
<dbReference type="GO" id="GO:0016324">
    <property type="term" value="C:apical plasma membrane"/>
    <property type="evidence" value="ECO:0007669"/>
    <property type="project" value="TreeGrafter"/>
</dbReference>
<accession>A0A8W8HZS2</accession>
<dbReference type="GO" id="GO:0006898">
    <property type="term" value="P:receptor-mediated endocytosis"/>
    <property type="evidence" value="ECO:0007669"/>
    <property type="project" value="TreeGrafter"/>
</dbReference>
<dbReference type="EnsemblMetazoa" id="G11702.2">
    <property type="protein sequence ID" value="G11702.2:cds"/>
    <property type="gene ID" value="G11702"/>
</dbReference>
<keyword evidence="7" id="KW-0653">Protein transport</keyword>
<feature type="signal peptide" evidence="12">
    <location>
        <begin position="1"/>
        <end position="16"/>
    </location>
</feature>
<evidence type="ECO:0000313" key="13">
    <source>
        <dbReference type="EnsemblMetazoa" id="G11702.2:cds"/>
    </source>
</evidence>
<reference evidence="13" key="1">
    <citation type="submission" date="2022-08" db="UniProtKB">
        <authorList>
            <consortium name="EnsemblMetazoa"/>
        </authorList>
    </citation>
    <scope>IDENTIFICATION</scope>
    <source>
        <strain evidence="13">05x7-T-G4-1.051#20</strain>
    </source>
</reference>
<dbReference type="InterPro" id="IPR026112">
    <property type="entry name" value="AMN"/>
</dbReference>
<dbReference type="PANTHER" id="PTHR14995:SF2">
    <property type="entry name" value="PROTEIN AMNIONLESS"/>
    <property type="match status" value="1"/>
</dbReference>
<dbReference type="GO" id="GO:0015031">
    <property type="term" value="P:protein transport"/>
    <property type="evidence" value="ECO:0007669"/>
    <property type="project" value="UniProtKB-KW"/>
</dbReference>
<keyword evidence="4" id="KW-1003">Cell membrane</keyword>
<evidence type="ECO:0000313" key="14">
    <source>
        <dbReference type="Proteomes" id="UP000005408"/>
    </source>
</evidence>
<organism evidence="13 14">
    <name type="scientific">Magallana gigas</name>
    <name type="common">Pacific oyster</name>
    <name type="synonym">Crassostrea gigas</name>
    <dbReference type="NCBI Taxonomy" id="29159"/>
    <lineage>
        <taxon>Eukaryota</taxon>
        <taxon>Metazoa</taxon>
        <taxon>Spiralia</taxon>
        <taxon>Lophotrochozoa</taxon>
        <taxon>Mollusca</taxon>
        <taxon>Bivalvia</taxon>
        <taxon>Autobranchia</taxon>
        <taxon>Pteriomorphia</taxon>
        <taxon>Ostreida</taxon>
        <taxon>Ostreoidea</taxon>
        <taxon>Ostreidae</taxon>
        <taxon>Magallana</taxon>
    </lineage>
</organism>
<sequence length="532" mass="58232">MGQWLLLLLCIGLVDCAYKRWLSNTNFGNPANWNAGRAPCGNDVAVIHDESAAVFLQVNTTVKQLLMPMNGEVVFGSDVVLGFTEQPDHSASCTPYSSNVEFNVTYPRDWFDSNNWCETDSETGDCKTIARLDSEKVPCMNDDVVYPSGNSFYVNLETGIDIKVNTFKITGKAYTTTSFQSFLSTDQGKGMFPLPNNGQRSSVTIQRRPCNDPTGCMCGNNKGEVLNRVCVIQRKRCTKAQCRTPLKPVGHCCDLCGGVAVMKFGSGFRFDTLVNGIRRNLIDGKPEYKDVQVITSKISEDEIQMVLLDTDGVRASQLTREIAKEVQNDINAGGFKYSVLSVRVDVSSGGGSTGPISSAQTAESIPNGEIAGIVVGGAVVVGLLIVVAIFVYRRKQSPTDELGFKVFDKISFKKPNFRKPRVEVPPSFGFRFGGPENVGPSQGFDNPMYGNNPLENEKPMDMEIMPSSLGLEQEEQPTFDSSRGFDNPLYDSPPLNESMFTDPSVVEKTSDLGSRPTSFVNPMAMVEDNPQT</sequence>
<evidence type="ECO:0000256" key="10">
    <source>
        <dbReference type="SAM" id="MobiDB-lite"/>
    </source>
</evidence>